<dbReference type="PRINTS" id="PR00839">
    <property type="entry name" value="V8PROTEASE"/>
</dbReference>
<dbReference type="PANTHER" id="PTHR15462:SF8">
    <property type="entry name" value="SERINE PROTEASE"/>
    <property type="match status" value="1"/>
</dbReference>
<dbReference type="PROSITE" id="PS00673">
    <property type="entry name" value="V8_SER"/>
    <property type="match status" value="1"/>
</dbReference>
<dbReference type="InterPro" id="IPR000126">
    <property type="entry name" value="V8_ser_AS"/>
</dbReference>
<proteinExistence type="inferred from homology"/>
<feature type="chain" id="PRO_5044967731" description="Serine protease" evidence="7">
    <location>
        <begin position="28"/>
        <end position="260"/>
    </location>
</feature>
<evidence type="ECO:0000256" key="5">
    <source>
        <dbReference type="ARBA" id="ARBA00022825"/>
    </source>
</evidence>
<evidence type="ECO:0000256" key="7">
    <source>
        <dbReference type="RuleBase" id="RU004296"/>
    </source>
</evidence>
<dbReference type="Pfam" id="PF13365">
    <property type="entry name" value="Trypsin_2"/>
    <property type="match status" value="1"/>
</dbReference>
<dbReference type="InterPro" id="IPR009003">
    <property type="entry name" value="Peptidase_S1_PA"/>
</dbReference>
<keyword evidence="5 7" id="KW-0720">Serine protease</keyword>
<accession>A0ABZ3EEM7</accession>
<reference evidence="9 10" key="1">
    <citation type="journal article" date="2024" name="Pathogens">
        <title>Staphylococcus hsinchuensis sp. nov., Isolated from Soymilk.</title>
        <authorList>
            <person name="Wang Y.T."/>
            <person name="Lin Y.C."/>
            <person name="Hsieh Y.H."/>
            <person name="Lin Y.T."/>
            <person name="Hamada M."/>
            <person name="Chen C.C."/>
            <person name="Liou J.S."/>
            <person name="Lee A.Y."/>
            <person name="Zhang W.L."/>
            <person name="Chen Y.T."/>
            <person name="Huang C.H."/>
        </authorList>
    </citation>
    <scope>NUCLEOTIDE SEQUENCE [LARGE SCALE GENOMIC DNA]</scope>
    <source>
        <strain evidence="9 10">H164</strain>
    </source>
</reference>
<dbReference type="InterPro" id="IPR008353">
    <property type="entry name" value="Peptidase_S1B_tx"/>
</dbReference>
<organism evidence="9 10">
    <name type="scientific">Staphylococcus hsinchuensis</name>
    <dbReference type="NCBI Taxonomy" id="3051183"/>
    <lineage>
        <taxon>Bacteria</taxon>
        <taxon>Bacillati</taxon>
        <taxon>Bacillota</taxon>
        <taxon>Bacilli</taxon>
        <taxon>Bacillales</taxon>
        <taxon>Staphylococcaceae</taxon>
        <taxon>Staphylococcus</taxon>
    </lineage>
</organism>
<keyword evidence="2 7" id="KW-0645">Protease</keyword>
<evidence type="ECO:0000313" key="9">
    <source>
        <dbReference type="EMBL" id="XAF70933.1"/>
    </source>
</evidence>
<dbReference type="GO" id="GO:0008233">
    <property type="term" value="F:peptidase activity"/>
    <property type="evidence" value="ECO:0007669"/>
    <property type="project" value="UniProtKB-KW"/>
</dbReference>
<sequence>MKKTLAGLTCSLTLLLPLAANNASAHAETNSQDTQQQSTQTQQKTNDTEQTPQVINEVILPNEDRHQITNTTSGHYQSIGFINAGQNIASGVVIDDNTVLTNKHVANLSDNLTFAPAAKDSATYPYGKFTEKDVQAYPGDSDLVLVHFNKNSKGQSLGDVVQPASIQDASTASKGDAMTVTGYPGDKPMATMWESKGKIIENQGTELTYGASTFGGNSGSPVFNSNNQLIGLHHGGVDGQTNNAVAMTGDVLQFINNNKY</sequence>
<evidence type="ECO:0000256" key="6">
    <source>
        <dbReference type="ARBA" id="ARBA00023026"/>
    </source>
</evidence>
<dbReference type="EC" id="3.4.21.-" evidence="7"/>
<evidence type="ECO:0000256" key="8">
    <source>
        <dbReference type="SAM" id="MobiDB-lite"/>
    </source>
</evidence>
<keyword evidence="6" id="KW-0843">Virulence</keyword>
<dbReference type="InterPro" id="IPR043504">
    <property type="entry name" value="Peptidase_S1_PA_chymotrypsin"/>
</dbReference>
<dbReference type="Proteomes" id="UP001436297">
    <property type="component" value="Chromosome"/>
</dbReference>
<dbReference type="InterPro" id="IPR008256">
    <property type="entry name" value="Peptidase_S1B"/>
</dbReference>
<dbReference type="InterPro" id="IPR050966">
    <property type="entry name" value="Glutamyl_endopeptidase"/>
</dbReference>
<evidence type="ECO:0000256" key="3">
    <source>
        <dbReference type="ARBA" id="ARBA00022729"/>
    </source>
</evidence>
<protein>
    <recommendedName>
        <fullName evidence="7">Serine protease</fullName>
        <ecNumber evidence="7">3.4.21.-</ecNumber>
    </recommendedName>
</protein>
<evidence type="ECO:0000256" key="2">
    <source>
        <dbReference type="ARBA" id="ARBA00022670"/>
    </source>
</evidence>
<dbReference type="Gene3D" id="2.40.10.10">
    <property type="entry name" value="Trypsin-like serine proteases"/>
    <property type="match status" value="2"/>
</dbReference>
<feature type="region of interest" description="Disordered" evidence="8">
    <location>
        <begin position="25"/>
        <end position="52"/>
    </location>
</feature>
<feature type="compositionally biased region" description="Low complexity" evidence="8">
    <location>
        <begin position="25"/>
        <end position="45"/>
    </location>
</feature>
<dbReference type="PRINTS" id="PR01774">
    <property type="entry name" value="EXFOLTOXIN"/>
</dbReference>
<dbReference type="SUPFAM" id="SSF50494">
    <property type="entry name" value="Trypsin-like serine proteases"/>
    <property type="match status" value="1"/>
</dbReference>
<evidence type="ECO:0000256" key="1">
    <source>
        <dbReference type="ARBA" id="ARBA00008764"/>
    </source>
</evidence>
<dbReference type="RefSeq" id="WP_342610462.1">
    <property type="nucleotide sequence ID" value="NZ_CP128355.1"/>
</dbReference>
<keyword evidence="3 7" id="KW-0732">Signal</keyword>
<dbReference type="EMBL" id="CP128355">
    <property type="protein sequence ID" value="XAF70933.1"/>
    <property type="molecule type" value="Genomic_DNA"/>
</dbReference>
<keyword evidence="10" id="KW-1185">Reference proteome</keyword>
<comment type="similarity">
    <text evidence="1 7">Belongs to the peptidase S1B family.</text>
</comment>
<dbReference type="PANTHER" id="PTHR15462">
    <property type="entry name" value="SERINE PROTEASE"/>
    <property type="match status" value="1"/>
</dbReference>
<evidence type="ECO:0000256" key="4">
    <source>
        <dbReference type="ARBA" id="ARBA00022801"/>
    </source>
</evidence>
<feature type="signal peptide" evidence="7">
    <location>
        <begin position="1"/>
        <end position="27"/>
    </location>
</feature>
<gene>
    <name evidence="9" type="ORF">QQM35_02095</name>
</gene>
<evidence type="ECO:0000313" key="10">
    <source>
        <dbReference type="Proteomes" id="UP001436297"/>
    </source>
</evidence>
<dbReference type="GO" id="GO:0006508">
    <property type="term" value="P:proteolysis"/>
    <property type="evidence" value="ECO:0007669"/>
    <property type="project" value="UniProtKB-KW"/>
</dbReference>
<keyword evidence="4 7" id="KW-0378">Hydrolase</keyword>
<name>A0ABZ3EEM7_9STAP</name>